<dbReference type="PROSITE" id="PS50011">
    <property type="entry name" value="PROTEIN_KINASE_DOM"/>
    <property type="match status" value="1"/>
</dbReference>
<keyword evidence="6" id="KW-0067">ATP-binding</keyword>
<evidence type="ECO:0000256" key="4">
    <source>
        <dbReference type="ARBA" id="ARBA00022741"/>
    </source>
</evidence>
<dbReference type="InterPro" id="IPR000719">
    <property type="entry name" value="Prot_kinase_dom"/>
</dbReference>
<feature type="region of interest" description="Disordered" evidence="11">
    <location>
        <begin position="538"/>
        <end position="627"/>
    </location>
</feature>
<keyword evidence="3" id="KW-0808">Transferase</keyword>
<proteinExistence type="inferred from homology"/>
<protein>
    <recommendedName>
        <fullName evidence="1">non-specific serine/threonine protein kinase</fullName>
        <ecNumber evidence="1">2.7.11.1</ecNumber>
    </recommendedName>
</protein>
<dbReference type="EMBL" id="FN649726">
    <property type="protein sequence ID" value="CBN76782.1"/>
    <property type="molecule type" value="Genomic_DNA"/>
</dbReference>
<feature type="compositionally biased region" description="Polar residues" evidence="11">
    <location>
        <begin position="1106"/>
        <end position="1115"/>
    </location>
</feature>
<evidence type="ECO:0000256" key="10">
    <source>
        <dbReference type="ARBA" id="ARBA00048977"/>
    </source>
</evidence>
<dbReference type="InterPro" id="IPR050339">
    <property type="entry name" value="CC_SR_Kinase"/>
</dbReference>
<dbReference type="SMART" id="SM00220">
    <property type="entry name" value="S_TKc"/>
    <property type="match status" value="1"/>
</dbReference>
<evidence type="ECO:0000313" key="14">
    <source>
        <dbReference type="Proteomes" id="UP000002630"/>
    </source>
</evidence>
<organism evidence="13 14">
    <name type="scientific">Ectocarpus siliculosus</name>
    <name type="common">Brown alga</name>
    <name type="synonym">Conferva siliculosa</name>
    <dbReference type="NCBI Taxonomy" id="2880"/>
    <lineage>
        <taxon>Eukaryota</taxon>
        <taxon>Sar</taxon>
        <taxon>Stramenopiles</taxon>
        <taxon>Ochrophyta</taxon>
        <taxon>PX clade</taxon>
        <taxon>Phaeophyceae</taxon>
        <taxon>Ectocarpales</taxon>
        <taxon>Ectocarpaceae</taxon>
        <taxon>Ectocarpus</taxon>
    </lineage>
</organism>
<evidence type="ECO:0000313" key="13">
    <source>
        <dbReference type="EMBL" id="CBN76782.1"/>
    </source>
</evidence>
<dbReference type="OrthoDB" id="341578at2759"/>
<keyword evidence="4" id="KW-0547">Nucleotide-binding</keyword>
<evidence type="ECO:0000256" key="11">
    <source>
        <dbReference type="SAM" id="MobiDB-lite"/>
    </source>
</evidence>
<evidence type="ECO:0000256" key="1">
    <source>
        <dbReference type="ARBA" id="ARBA00012513"/>
    </source>
</evidence>
<feature type="compositionally biased region" description="Gly residues" evidence="11">
    <location>
        <begin position="598"/>
        <end position="608"/>
    </location>
</feature>
<dbReference type="SUPFAM" id="SSF56112">
    <property type="entry name" value="Protein kinase-like (PK-like)"/>
    <property type="match status" value="1"/>
</dbReference>
<dbReference type="InParanoid" id="D8LBS3"/>
<dbReference type="Proteomes" id="UP000002630">
    <property type="component" value="Linkage Group LG01"/>
</dbReference>
<dbReference type="eggNOG" id="KOG1035">
    <property type="taxonomic scope" value="Eukaryota"/>
</dbReference>
<feature type="region of interest" description="Disordered" evidence="11">
    <location>
        <begin position="1054"/>
        <end position="1083"/>
    </location>
</feature>
<comment type="similarity">
    <text evidence="8">Belongs to the protein kinase superfamily. Ser/Thr protein kinase family. GCN2 subfamily.</text>
</comment>
<comment type="catalytic activity">
    <reaction evidence="9">
        <text>L-threonyl-[protein] + ATP = O-phospho-L-threonyl-[protein] + ADP + H(+)</text>
        <dbReference type="Rhea" id="RHEA:46608"/>
        <dbReference type="Rhea" id="RHEA-COMP:11060"/>
        <dbReference type="Rhea" id="RHEA-COMP:11605"/>
        <dbReference type="ChEBI" id="CHEBI:15378"/>
        <dbReference type="ChEBI" id="CHEBI:30013"/>
        <dbReference type="ChEBI" id="CHEBI:30616"/>
        <dbReference type="ChEBI" id="CHEBI:61977"/>
        <dbReference type="ChEBI" id="CHEBI:456216"/>
        <dbReference type="EC" id="2.7.11.1"/>
    </reaction>
    <physiologicalReaction direction="left-to-right" evidence="9">
        <dbReference type="Rhea" id="RHEA:46609"/>
    </physiologicalReaction>
</comment>
<feature type="compositionally biased region" description="Gly residues" evidence="11">
    <location>
        <begin position="409"/>
        <end position="426"/>
    </location>
</feature>
<dbReference type="STRING" id="2880.D8LBS3"/>
<evidence type="ECO:0000256" key="7">
    <source>
        <dbReference type="ARBA" id="ARBA00023193"/>
    </source>
</evidence>
<dbReference type="Gene3D" id="3.30.200.20">
    <property type="entry name" value="Phosphorylase Kinase, domain 1"/>
    <property type="match status" value="1"/>
</dbReference>
<keyword evidence="2" id="KW-0723">Serine/threonine-protein kinase</keyword>
<name>D8LBS3_ECTSI</name>
<dbReference type="GO" id="GO:0004694">
    <property type="term" value="F:eukaryotic translation initiation factor 2alpha kinase activity"/>
    <property type="evidence" value="ECO:0007669"/>
    <property type="project" value="TreeGrafter"/>
</dbReference>
<feature type="compositionally biased region" description="Basic and acidic residues" evidence="11">
    <location>
        <begin position="711"/>
        <end position="722"/>
    </location>
</feature>
<reference evidence="13 14" key="1">
    <citation type="journal article" date="2010" name="Nature">
        <title>The Ectocarpus genome and the independent evolution of multicellularity in brown algae.</title>
        <authorList>
            <person name="Cock J.M."/>
            <person name="Sterck L."/>
            <person name="Rouze P."/>
            <person name="Scornet D."/>
            <person name="Allen A.E."/>
            <person name="Amoutzias G."/>
            <person name="Anthouard V."/>
            <person name="Artiguenave F."/>
            <person name="Aury J.M."/>
            <person name="Badger J.H."/>
            <person name="Beszteri B."/>
            <person name="Billiau K."/>
            <person name="Bonnet E."/>
            <person name="Bothwell J.H."/>
            <person name="Bowler C."/>
            <person name="Boyen C."/>
            <person name="Brownlee C."/>
            <person name="Carrano C.J."/>
            <person name="Charrier B."/>
            <person name="Cho G.Y."/>
            <person name="Coelho S.M."/>
            <person name="Collen J."/>
            <person name="Corre E."/>
            <person name="Da Silva C."/>
            <person name="Delage L."/>
            <person name="Delaroque N."/>
            <person name="Dittami S.M."/>
            <person name="Doulbeau S."/>
            <person name="Elias M."/>
            <person name="Farnham G."/>
            <person name="Gachon C.M."/>
            <person name="Gschloessl B."/>
            <person name="Heesch S."/>
            <person name="Jabbari K."/>
            <person name="Jubin C."/>
            <person name="Kawai H."/>
            <person name="Kimura K."/>
            <person name="Kloareg B."/>
            <person name="Kupper F.C."/>
            <person name="Lang D."/>
            <person name="Le Bail A."/>
            <person name="Leblanc C."/>
            <person name="Lerouge P."/>
            <person name="Lohr M."/>
            <person name="Lopez P.J."/>
            <person name="Martens C."/>
            <person name="Maumus F."/>
            <person name="Michel G."/>
            <person name="Miranda-Saavedra D."/>
            <person name="Morales J."/>
            <person name="Moreau H."/>
            <person name="Motomura T."/>
            <person name="Nagasato C."/>
            <person name="Napoli C.A."/>
            <person name="Nelson D.R."/>
            <person name="Nyvall-Collen P."/>
            <person name="Peters A.F."/>
            <person name="Pommier C."/>
            <person name="Potin P."/>
            <person name="Poulain J."/>
            <person name="Quesneville H."/>
            <person name="Read B."/>
            <person name="Rensing S.A."/>
            <person name="Ritter A."/>
            <person name="Rousvoal S."/>
            <person name="Samanta M."/>
            <person name="Samson G."/>
            <person name="Schroeder D.C."/>
            <person name="Segurens B."/>
            <person name="Strittmatter M."/>
            <person name="Tonon T."/>
            <person name="Tregear J.W."/>
            <person name="Valentin K."/>
            <person name="von Dassow P."/>
            <person name="Yamagishi T."/>
            <person name="Van de Peer Y."/>
            <person name="Wincker P."/>
        </authorList>
    </citation>
    <scope>NUCLEOTIDE SEQUENCE [LARGE SCALE GENOMIC DNA]</scope>
    <source>
        <strain evidence="14">Ec32 / CCAP1310/4</strain>
    </source>
</reference>
<dbReference type="Pfam" id="PF00069">
    <property type="entry name" value="Pkinase"/>
    <property type="match status" value="3"/>
</dbReference>
<gene>
    <name evidence="13" type="primary">eIF</name>
    <name evidence="13" type="ORF">Esi_0000_0616</name>
</gene>
<feature type="region of interest" description="Disordered" evidence="11">
    <location>
        <begin position="1106"/>
        <end position="1133"/>
    </location>
</feature>
<dbReference type="AlphaFoldDB" id="D8LBS3"/>
<dbReference type="InterPro" id="IPR011009">
    <property type="entry name" value="Kinase-like_dom_sf"/>
</dbReference>
<keyword evidence="7" id="KW-0652">Protein synthesis inhibitor</keyword>
<feature type="compositionally biased region" description="Low complexity" evidence="11">
    <location>
        <begin position="748"/>
        <end position="760"/>
    </location>
</feature>
<accession>D8LBS3</accession>
<feature type="compositionally biased region" description="Low complexity" evidence="11">
    <location>
        <begin position="555"/>
        <end position="570"/>
    </location>
</feature>
<dbReference type="GO" id="GO:0017148">
    <property type="term" value="P:negative regulation of translation"/>
    <property type="evidence" value="ECO:0007669"/>
    <property type="project" value="UniProtKB-KW"/>
</dbReference>
<evidence type="ECO:0000256" key="9">
    <source>
        <dbReference type="ARBA" id="ARBA00048659"/>
    </source>
</evidence>
<feature type="region of interest" description="Disordered" evidence="11">
    <location>
        <begin position="679"/>
        <end position="830"/>
    </location>
</feature>
<keyword evidence="13" id="KW-0396">Initiation factor</keyword>
<dbReference type="EMBL" id="FN647682">
    <property type="protein sequence ID" value="CBN76782.1"/>
    <property type="molecule type" value="Genomic_DNA"/>
</dbReference>
<keyword evidence="5 13" id="KW-0418">Kinase</keyword>
<evidence type="ECO:0000256" key="3">
    <source>
        <dbReference type="ARBA" id="ARBA00022679"/>
    </source>
</evidence>
<feature type="compositionally biased region" description="Basic residues" evidence="11">
    <location>
        <begin position="395"/>
        <end position="404"/>
    </location>
</feature>
<feature type="region of interest" description="Disordered" evidence="11">
    <location>
        <begin position="896"/>
        <end position="916"/>
    </location>
</feature>
<feature type="compositionally biased region" description="Gly residues" evidence="11">
    <location>
        <begin position="1062"/>
        <end position="1076"/>
    </location>
</feature>
<evidence type="ECO:0000256" key="8">
    <source>
        <dbReference type="ARBA" id="ARBA00037982"/>
    </source>
</evidence>
<feature type="region of interest" description="Disordered" evidence="11">
    <location>
        <begin position="363"/>
        <end position="504"/>
    </location>
</feature>
<dbReference type="GO" id="GO:0005634">
    <property type="term" value="C:nucleus"/>
    <property type="evidence" value="ECO:0007669"/>
    <property type="project" value="TreeGrafter"/>
</dbReference>
<evidence type="ECO:0000256" key="6">
    <source>
        <dbReference type="ARBA" id="ARBA00022840"/>
    </source>
</evidence>
<keyword evidence="14" id="KW-1185">Reference proteome</keyword>
<evidence type="ECO:0000256" key="5">
    <source>
        <dbReference type="ARBA" id="ARBA00022777"/>
    </source>
</evidence>
<dbReference type="Gene3D" id="1.10.510.10">
    <property type="entry name" value="Transferase(Phosphotransferase) domain 1"/>
    <property type="match status" value="1"/>
</dbReference>
<dbReference type="GO" id="GO:0005737">
    <property type="term" value="C:cytoplasm"/>
    <property type="evidence" value="ECO:0007669"/>
    <property type="project" value="TreeGrafter"/>
</dbReference>
<evidence type="ECO:0000259" key="12">
    <source>
        <dbReference type="PROSITE" id="PS50011"/>
    </source>
</evidence>
<feature type="domain" description="Protein kinase" evidence="12">
    <location>
        <begin position="484"/>
        <end position="1039"/>
    </location>
</feature>
<sequence length="1169" mass="119538">MVAVKGKLERQQLGASSASAAAEGAGGGGKSAAVAVAAAAAAAAASGSAAGQAPGAATAASSGADHGGTADGVERVRLDAERQILLTMLLAHMCSEHDATPRTFVEQVLVLYEAKVLDSIQFLFDLGFVPPVALPSYRTPPDRAAVVEAVRRQINRGGQQGDPLLLGAWPSGPPARAAAAAAEASGGGDGVDRDRRSATPLGLRVLGTSRYLRDFDEEGLIARGSFGDVYRTRHRLDGTRYAIKKVVFRGTSVSNPRAQAVMREVQCLAQLDHKNIVRYHTSWLESSWVENGMGYPHGGGGGDPNTAATATATAAAAAVGAGAGAVGAGASADVSLRDRMDALVPAHMQSKLIKGLETMVRSGNSASGSGSGWGWGAESDGGFDGDAEFGATRRGPPRGGRHHNQGAAAGTGAGAGAGGYGGGRGLLWGSRRGDRRGSMSPQVRSPKHIIVPAGSGRDRGFSRWSAEDVESETSRWSEASSYAGFDEDSIGGGGGGTTATASSSRFCEGGGTGITAAPAAAAVRRRVHAPVRTLRSEQFRNPSIDMDDLVSFGNSSSPADGDGDDSVAPAQGVLADSSDDSGGGSNAGWREWDVVSGGSSGGGRGGGIRLDNGDGRGRGSERRIARHSLSPDRLVQYPVTLYIQMTLCPSETLQDWLQNRNSRLSSECAGSGVLFEDDARACSRSPPSPPPRPAFDGGNTGSVPAVLISNDLDKGDGGRKADLGTPATSPRTDPVTSASSGESDRTSESSSSGASSSSSSGSGGGAGVLCPPPTRETSRKCEGGQGSSKQEAFSTAAPAKAGEQQRRRKTPIAAGSPARSVSSDWGSCDGRGARGVGARVDLHEALHLFRQLAEGVSHVHSKGIIHRDLKPENVFVGEDGCLKIGDFGLSRTEVTTGLSSDDDSNSGRNSAATATAAVNPDPLEAAIVPRRRNPPQSECHTTGVGTASYASPEQLQGRRYGVRSDLFSLGLVLLELCCCFTTTHERADAFQAMRQPGGSAPPHLAKRSPAVARLAELLCRTVPEERPSAEEMLEMLDDMDGRCGCEGCPGGITGGADRRGGRSGSGDVSGGGGGSGHPDDSGLREELAAKTRKVEEQEVLIGQLQRKLTQLSRNPSPAVGPVDASAASGRRDPTRADLLDMDALGLGLAALGTANDGGGGGGGAPRAER</sequence>
<dbReference type="PANTHER" id="PTHR11042">
    <property type="entry name" value="EUKARYOTIC TRANSLATION INITIATION FACTOR 2-ALPHA KINASE EIF2-ALPHA KINASE -RELATED"/>
    <property type="match status" value="1"/>
</dbReference>
<dbReference type="GO" id="GO:0003743">
    <property type="term" value="F:translation initiation factor activity"/>
    <property type="evidence" value="ECO:0007669"/>
    <property type="project" value="UniProtKB-KW"/>
</dbReference>
<keyword evidence="13" id="KW-0648">Protein biosynthesis</keyword>
<evidence type="ECO:0000256" key="2">
    <source>
        <dbReference type="ARBA" id="ARBA00022527"/>
    </source>
</evidence>
<dbReference type="GO" id="GO:0005524">
    <property type="term" value="F:ATP binding"/>
    <property type="evidence" value="ECO:0007669"/>
    <property type="project" value="UniProtKB-KW"/>
</dbReference>
<dbReference type="PROSITE" id="PS00108">
    <property type="entry name" value="PROTEIN_KINASE_ST"/>
    <property type="match status" value="1"/>
</dbReference>
<dbReference type="EC" id="2.7.11.1" evidence="1"/>
<comment type="catalytic activity">
    <reaction evidence="10">
        <text>L-seryl-[protein] + ATP = O-phospho-L-seryl-[protein] + ADP + H(+)</text>
        <dbReference type="Rhea" id="RHEA:17989"/>
        <dbReference type="Rhea" id="RHEA-COMP:9863"/>
        <dbReference type="Rhea" id="RHEA-COMP:11604"/>
        <dbReference type="ChEBI" id="CHEBI:15378"/>
        <dbReference type="ChEBI" id="CHEBI:29999"/>
        <dbReference type="ChEBI" id="CHEBI:30616"/>
        <dbReference type="ChEBI" id="CHEBI:83421"/>
        <dbReference type="ChEBI" id="CHEBI:456216"/>
        <dbReference type="EC" id="2.7.11.1"/>
    </reaction>
    <physiologicalReaction direction="left-to-right" evidence="10">
        <dbReference type="Rhea" id="RHEA:17990"/>
    </physiologicalReaction>
</comment>
<dbReference type="InterPro" id="IPR008271">
    <property type="entry name" value="Ser/Thr_kinase_AS"/>
</dbReference>
<feature type="compositionally biased region" description="Basic and acidic residues" evidence="11">
    <location>
        <begin position="611"/>
        <end position="623"/>
    </location>
</feature>
<dbReference type="PANTHER" id="PTHR11042:SF160">
    <property type="entry name" value="EUKARYOTIC TRANSLATION INITIATION FACTOR 2-ALPHA KINASE 1"/>
    <property type="match status" value="1"/>
</dbReference>
<feature type="compositionally biased region" description="Polar residues" evidence="11">
    <location>
        <begin position="726"/>
        <end position="736"/>
    </location>
</feature>